<dbReference type="GO" id="GO:0061799">
    <property type="term" value="F:cyclic pyranopterin monophosphate synthase activity"/>
    <property type="evidence" value="ECO:0007669"/>
    <property type="project" value="UniProtKB-UniRule"/>
</dbReference>
<proteinExistence type="inferred from homology"/>
<comment type="pathway">
    <text evidence="1 3">Cofactor biosynthesis; molybdopterin biosynthesis.</text>
</comment>
<dbReference type="EMBL" id="DSYZ01000063">
    <property type="protein sequence ID" value="HGT82628.1"/>
    <property type="molecule type" value="Genomic_DNA"/>
</dbReference>
<comment type="caution">
    <text evidence="5">The sequence shown here is derived from an EMBL/GenBank/DDBJ whole genome shotgun (WGS) entry which is preliminary data.</text>
</comment>
<dbReference type="NCBIfam" id="NF006870">
    <property type="entry name" value="PRK09364.1"/>
    <property type="match status" value="1"/>
</dbReference>
<evidence type="ECO:0000256" key="2">
    <source>
        <dbReference type="ARBA" id="ARBA00023150"/>
    </source>
</evidence>
<gene>
    <name evidence="3 5" type="primary">moaC</name>
    <name evidence="5" type="ORF">ENT52_02740</name>
</gene>
<dbReference type="HAMAP" id="MF_01224_A">
    <property type="entry name" value="MoaC_A"/>
    <property type="match status" value="1"/>
</dbReference>
<dbReference type="InterPro" id="IPR023047">
    <property type="entry name" value="Mo_CF_biosynth-C_arc"/>
</dbReference>
<sequence length="154" mass="16889">MEFTHVKGEKAKMVDVSEKGEVLRIAVAEGFIRLKKRTIEAILKNEVAKGNVIAVANVAGVMAVKKTPEVIPMCHQIPITSIDFDFKVLENGIRVVCTVKAIAKTGVEMEALNGVSVALLTIWDMVKSLEKDETGNYPETAIERIVVLEKKKLA</sequence>
<evidence type="ECO:0000256" key="3">
    <source>
        <dbReference type="HAMAP-Rule" id="MF_01224"/>
    </source>
</evidence>
<comment type="similarity">
    <text evidence="3">Belongs to the MoaC family.</text>
</comment>
<accession>A0A7J3M1M7</accession>
<dbReference type="UniPathway" id="UPA00344"/>
<dbReference type="NCBIfam" id="TIGR00581">
    <property type="entry name" value="moaC"/>
    <property type="match status" value="1"/>
</dbReference>
<organism evidence="5">
    <name type="scientific">Archaeoglobus fulgidus</name>
    <dbReference type="NCBI Taxonomy" id="2234"/>
    <lineage>
        <taxon>Archaea</taxon>
        <taxon>Methanobacteriati</taxon>
        <taxon>Methanobacteriota</taxon>
        <taxon>Archaeoglobi</taxon>
        <taxon>Archaeoglobales</taxon>
        <taxon>Archaeoglobaceae</taxon>
        <taxon>Archaeoglobus</taxon>
    </lineage>
</organism>
<dbReference type="PANTHER" id="PTHR22960">
    <property type="entry name" value="MOLYBDOPTERIN COFACTOR SYNTHESIS PROTEIN A"/>
    <property type="match status" value="1"/>
</dbReference>
<dbReference type="CDD" id="cd01419">
    <property type="entry name" value="MoaC_A"/>
    <property type="match status" value="1"/>
</dbReference>
<dbReference type="SUPFAM" id="SSF55040">
    <property type="entry name" value="Molybdenum cofactor biosynthesis protein C, MoaC"/>
    <property type="match status" value="1"/>
</dbReference>
<comment type="catalytic activity">
    <reaction evidence="3">
        <text>(8S)-3',8-cyclo-7,8-dihydroguanosine 5'-triphosphate = cyclic pyranopterin phosphate + diphosphate</text>
        <dbReference type="Rhea" id="RHEA:49580"/>
        <dbReference type="ChEBI" id="CHEBI:33019"/>
        <dbReference type="ChEBI" id="CHEBI:59648"/>
        <dbReference type="ChEBI" id="CHEBI:131766"/>
        <dbReference type="EC" id="4.6.1.17"/>
    </reaction>
</comment>
<evidence type="ECO:0000313" key="5">
    <source>
        <dbReference type="EMBL" id="HGT82628.1"/>
    </source>
</evidence>
<reference evidence="5" key="1">
    <citation type="journal article" date="2020" name="mSystems">
        <title>Genome- and Community-Level Interaction Insights into Carbon Utilization and Element Cycling Functions of Hydrothermarchaeota in Hydrothermal Sediment.</title>
        <authorList>
            <person name="Zhou Z."/>
            <person name="Liu Y."/>
            <person name="Xu W."/>
            <person name="Pan J."/>
            <person name="Luo Z.H."/>
            <person name="Li M."/>
        </authorList>
    </citation>
    <scope>NUCLEOTIDE SEQUENCE [LARGE SCALE GENOMIC DNA]</scope>
    <source>
        <strain evidence="5">SpSt-587</strain>
    </source>
</reference>
<feature type="active site" evidence="3">
    <location>
        <position position="124"/>
    </location>
</feature>
<evidence type="ECO:0000256" key="1">
    <source>
        <dbReference type="ARBA" id="ARBA00005046"/>
    </source>
</evidence>
<feature type="binding site" evidence="3">
    <location>
        <begin position="73"/>
        <end position="75"/>
    </location>
    <ligand>
        <name>substrate</name>
    </ligand>
</feature>
<keyword evidence="2 3" id="KW-0501">Molybdenum cofactor biosynthesis</keyword>
<feature type="binding site" evidence="3">
    <location>
        <begin position="109"/>
        <end position="110"/>
    </location>
    <ligand>
        <name>substrate</name>
    </ligand>
</feature>
<dbReference type="InterPro" id="IPR050105">
    <property type="entry name" value="MoCo_biosynth_MoaA/MoaC"/>
</dbReference>
<dbReference type="AlphaFoldDB" id="A0A7J3M1M7"/>
<dbReference type="InterPro" id="IPR036522">
    <property type="entry name" value="MoaC_sf"/>
</dbReference>
<keyword evidence="3 5" id="KW-0456">Lyase</keyword>
<dbReference type="EC" id="4.6.1.17" evidence="3"/>
<dbReference type="GO" id="GO:0006777">
    <property type="term" value="P:Mo-molybdopterin cofactor biosynthetic process"/>
    <property type="evidence" value="ECO:0007669"/>
    <property type="project" value="UniProtKB-UniRule"/>
</dbReference>
<dbReference type="NCBIfam" id="NF008999">
    <property type="entry name" value="PRK12343.1"/>
    <property type="match status" value="1"/>
</dbReference>
<name>A0A7J3M1M7_ARCFL</name>
<comment type="subunit">
    <text evidence="3">Homohexamer; trimer of dimers.</text>
</comment>
<protein>
    <recommendedName>
        <fullName evidence="3">Probable cyclic pyranopterin monophosphate synthase</fullName>
        <ecNumber evidence="3">4.6.1.17</ecNumber>
    </recommendedName>
    <alternativeName>
        <fullName evidence="3">Molybdenum cofactor biosynthesis protein C</fullName>
    </alternativeName>
</protein>
<feature type="domain" description="Molybdopterin cofactor biosynthesis C (MoaC)" evidence="4">
    <location>
        <begin position="13"/>
        <end position="152"/>
    </location>
</feature>
<comment type="function">
    <text evidence="3">Catalyzes the conversion of (8S)-3',8-cyclo-7,8-dihydroguanosine 5'-triphosphate to cyclic pyranopterin monophosphate (cPMP).</text>
</comment>
<dbReference type="Gene3D" id="3.30.70.640">
    <property type="entry name" value="Molybdopterin cofactor biosynthesis C (MoaC) domain"/>
    <property type="match status" value="1"/>
</dbReference>
<dbReference type="Pfam" id="PF01967">
    <property type="entry name" value="MoaC"/>
    <property type="match status" value="1"/>
</dbReference>
<dbReference type="InterPro" id="IPR023045">
    <property type="entry name" value="MoaC"/>
</dbReference>
<dbReference type="InterPro" id="IPR002820">
    <property type="entry name" value="Mopterin_CF_biosynth-C_dom"/>
</dbReference>
<evidence type="ECO:0000259" key="4">
    <source>
        <dbReference type="Pfam" id="PF01967"/>
    </source>
</evidence>